<dbReference type="PANTHER" id="PTHR41251:SF1">
    <property type="entry name" value="NON-HOMOLOGOUS END JOINING PROTEIN KU"/>
    <property type="match status" value="1"/>
</dbReference>
<comment type="subunit">
    <text evidence="2">Homodimer. Interacts with LigD.</text>
</comment>
<protein>
    <recommendedName>
        <fullName evidence="2">Non-homologous end joining protein Ku</fullName>
    </recommendedName>
</protein>
<dbReference type="PANTHER" id="PTHR41251">
    <property type="entry name" value="NON-HOMOLOGOUS END JOINING PROTEIN KU"/>
    <property type="match status" value="1"/>
</dbReference>
<comment type="function">
    <text evidence="2">With LigD forms a non-homologous end joining (NHEJ) DNA repair enzyme, which repairs dsDNA breaks with reduced fidelity. Binds linear dsDNA with 5'- and 3'- overhangs but not closed circular dsDNA nor ssDNA. Recruits and stimulates the ligase activity of LigD.</text>
</comment>
<accession>A0A2R3IZR5</accession>
<evidence type="ECO:0000256" key="3">
    <source>
        <dbReference type="SAM" id="MobiDB-lite"/>
    </source>
</evidence>
<gene>
    <name evidence="2" type="primary">ku</name>
    <name evidence="5" type="ORF">CSB93_4389</name>
</gene>
<feature type="compositionally biased region" description="Low complexity" evidence="3">
    <location>
        <begin position="275"/>
        <end position="289"/>
    </location>
</feature>
<name>A0A2R3IZR5_9PSED</name>
<feature type="signal peptide" evidence="4">
    <location>
        <begin position="1"/>
        <end position="23"/>
    </location>
</feature>
<dbReference type="EMBL" id="CP027169">
    <property type="protein sequence ID" value="AVK07373.1"/>
    <property type="molecule type" value="Genomic_DNA"/>
</dbReference>
<dbReference type="CDD" id="cd00789">
    <property type="entry name" value="KU_like"/>
    <property type="match status" value="1"/>
</dbReference>
<dbReference type="Gene3D" id="2.40.290.10">
    <property type="match status" value="1"/>
</dbReference>
<dbReference type="SMART" id="SM00559">
    <property type="entry name" value="Ku78"/>
    <property type="match status" value="1"/>
</dbReference>
<keyword evidence="6" id="KW-1185">Reference proteome</keyword>
<dbReference type="PIRSF" id="PIRSF006493">
    <property type="entry name" value="Prok_Ku"/>
    <property type="match status" value="1"/>
</dbReference>
<dbReference type="FunFam" id="2.40.290.10:FF:000004">
    <property type="entry name" value="Non-homologous end joining protein Ku"/>
    <property type="match status" value="1"/>
</dbReference>
<dbReference type="InterPro" id="IPR016194">
    <property type="entry name" value="SPOC-like_C_dom_sf"/>
</dbReference>
<dbReference type="AlphaFoldDB" id="A0A2R3IZR5"/>
<sequence>MARAIWKGAISFGLVHIPVSLSAATSSQGIDFDWLDQRSMDPVGYKRVNKVTGKEIEREHIVKGVEYEKGRYVVLSEEEIRAAHPKSTQTIEIFAFVDSQEIPLQHFDTPYYLSPDRRGGKVYALLRETLESTGKVALANVVLHTRQHLALLRPLEDALVLITLRWPSQVRSLDGLELDESVTAAKLDRRELEMARRLVEDMASHWQPDEYKDSFSDKIMKLVEEKAAKGQLHAVEEEEEVAGKGADIIDLTDLLKRSLRPRAGGGKAKAKDGGKAAATAKGRARSAASRSRRKA</sequence>
<feature type="region of interest" description="Disordered" evidence="3">
    <location>
        <begin position="260"/>
        <end position="295"/>
    </location>
</feature>
<dbReference type="NCBIfam" id="TIGR02772">
    <property type="entry name" value="Ku_bact"/>
    <property type="match status" value="1"/>
</dbReference>
<dbReference type="Pfam" id="PF02735">
    <property type="entry name" value="Ku"/>
    <property type="match status" value="1"/>
</dbReference>
<dbReference type="GO" id="GO:0003690">
    <property type="term" value="F:double-stranded DNA binding"/>
    <property type="evidence" value="ECO:0007669"/>
    <property type="project" value="UniProtKB-UniRule"/>
</dbReference>
<organism evidence="5 6">
    <name type="scientific">Pseudomonas paraeruginosa</name>
    <dbReference type="NCBI Taxonomy" id="2994495"/>
    <lineage>
        <taxon>Bacteria</taxon>
        <taxon>Pseudomonadati</taxon>
        <taxon>Pseudomonadota</taxon>
        <taxon>Gammaproteobacteria</taxon>
        <taxon>Pseudomonadales</taxon>
        <taxon>Pseudomonadaceae</taxon>
        <taxon>Pseudomonas</taxon>
    </lineage>
</organism>
<keyword evidence="4" id="KW-0732">Signal</keyword>
<keyword evidence="2" id="KW-0227">DNA damage</keyword>
<keyword evidence="2" id="KW-0233">DNA recombination</keyword>
<keyword evidence="2" id="KW-0234">DNA repair</keyword>
<feature type="chain" id="PRO_5044294987" description="Non-homologous end joining protein Ku" evidence="4">
    <location>
        <begin position="24"/>
        <end position="295"/>
    </location>
</feature>
<dbReference type="GO" id="GO:0006303">
    <property type="term" value="P:double-strand break repair via nonhomologous end joining"/>
    <property type="evidence" value="ECO:0007669"/>
    <property type="project" value="UniProtKB-UniRule"/>
</dbReference>
<evidence type="ECO:0000256" key="2">
    <source>
        <dbReference type="HAMAP-Rule" id="MF_01875"/>
    </source>
</evidence>
<dbReference type="InterPro" id="IPR006164">
    <property type="entry name" value="DNA_bd_Ku70/Ku80"/>
</dbReference>
<evidence type="ECO:0000256" key="4">
    <source>
        <dbReference type="SAM" id="SignalP"/>
    </source>
</evidence>
<comment type="similarity">
    <text evidence="2">Belongs to the prokaryotic Ku family.</text>
</comment>
<dbReference type="InterPro" id="IPR009187">
    <property type="entry name" value="Prok_Ku"/>
</dbReference>
<dbReference type="Proteomes" id="UP000238390">
    <property type="component" value="Chromosome"/>
</dbReference>
<evidence type="ECO:0000256" key="1">
    <source>
        <dbReference type="ARBA" id="ARBA00023125"/>
    </source>
</evidence>
<evidence type="ECO:0000313" key="6">
    <source>
        <dbReference type="Proteomes" id="UP000238390"/>
    </source>
</evidence>
<keyword evidence="1 2" id="KW-0238">DNA-binding</keyword>
<dbReference type="RefSeq" id="WP_043102194.1">
    <property type="nucleotide sequence ID" value="NZ_CP027169.1"/>
</dbReference>
<evidence type="ECO:0000313" key="5">
    <source>
        <dbReference type="EMBL" id="AVK07373.1"/>
    </source>
</evidence>
<proteinExistence type="inferred from homology"/>
<dbReference type="SUPFAM" id="SSF100939">
    <property type="entry name" value="SPOC domain-like"/>
    <property type="match status" value="1"/>
</dbReference>
<dbReference type="HAMAP" id="MF_01875">
    <property type="entry name" value="Prokaryotic_Ku"/>
    <property type="match status" value="1"/>
</dbReference>
<dbReference type="GO" id="GO:0006310">
    <property type="term" value="P:DNA recombination"/>
    <property type="evidence" value="ECO:0007669"/>
    <property type="project" value="UniProtKB-KW"/>
</dbReference>
<reference evidence="5 6" key="1">
    <citation type="submission" date="2018-02" db="EMBL/GenBank/DDBJ databases">
        <title>FDA/CDC Antimicrobial Resistant Isolate Bank Genome Sequencing.</title>
        <authorList>
            <person name="Benahmed F.H."/>
            <person name="Lutgring J.D."/>
            <person name="Yoo B."/>
            <person name="Machado M."/>
            <person name="Brown A."/>
            <person name="McAllister G."/>
            <person name="Perry A."/>
            <person name="Halpin A.L."/>
            <person name="Vavikolanu K."/>
            <person name="Ott S."/>
            <person name="Zhao X."/>
            <person name="Tallon L.J."/>
            <person name="Sadzewicz L."/>
            <person name="Aluvathingal J."/>
            <person name="Nadendla S."/>
            <person name="Voskania-kordi A."/>
            <person name="Simonyan V."/>
            <person name="Patel J."/>
            <person name="Shawar R.M."/>
        </authorList>
    </citation>
    <scope>NUCLEOTIDE SEQUENCE [LARGE SCALE GENOMIC DNA]</scope>
    <source>
        <strain evidence="5 6">AR_0356</strain>
    </source>
</reference>